<name>A0ABP0KD61_9DINO</name>
<dbReference type="EMBL" id="CAXAMM010011001">
    <property type="protein sequence ID" value="CAK9024733.1"/>
    <property type="molecule type" value="Genomic_DNA"/>
</dbReference>
<comment type="caution">
    <text evidence="2">The sequence shown here is derived from an EMBL/GenBank/DDBJ whole genome shotgun (WGS) entry which is preliminary data.</text>
</comment>
<evidence type="ECO:0000313" key="1">
    <source>
        <dbReference type="EMBL" id="CAK9024452.1"/>
    </source>
</evidence>
<accession>A0ABP0KD61</accession>
<protein>
    <submittedName>
        <fullName evidence="2">Uncharacterized protein</fullName>
    </submittedName>
</protein>
<dbReference type="EMBL" id="CAXAMM010010890">
    <property type="protein sequence ID" value="CAK9024452.1"/>
    <property type="molecule type" value="Genomic_DNA"/>
</dbReference>
<reference evidence="2 3" key="1">
    <citation type="submission" date="2024-02" db="EMBL/GenBank/DDBJ databases">
        <authorList>
            <person name="Chen Y."/>
            <person name="Shah S."/>
            <person name="Dougan E. K."/>
            <person name="Thang M."/>
            <person name="Chan C."/>
        </authorList>
    </citation>
    <scope>NUCLEOTIDE SEQUENCE [LARGE SCALE GENOMIC DNA]</scope>
</reference>
<evidence type="ECO:0000313" key="2">
    <source>
        <dbReference type="EMBL" id="CAK9024733.1"/>
    </source>
</evidence>
<organism evidence="2 3">
    <name type="scientific">Durusdinium trenchii</name>
    <dbReference type="NCBI Taxonomy" id="1381693"/>
    <lineage>
        <taxon>Eukaryota</taxon>
        <taxon>Sar</taxon>
        <taxon>Alveolata</taxon>
        <taxon>Dinophyceae</taxon>
        <taxon>Suessiales</taxon>
        <taxon>Symbiodiniaceae</taxon>
        <taxon>Durusdinium</taxon>
    </lineage>
</organism>
<sequence length="139" mass="15928">MFQMSSPFEVCSTTVQFWRPLRVTVTLLNNHAPCSSRLVILRMADDASLNLSRISMPPLQVGQDFLCKSPSYFETPARRVPLSTDTSSGQSRLRKKVIAYFSFPAPRESGRQKEDEWNLWPKLRMACLFSRKPGQSKKK</sequence>
<dbReference type="EMBL" id="CAXAMM010011001">
    <property type="protein sequence ID" value="CAK9024735.1"/>
    <property type="molecule type" value="Genomic_DNA"/>
</dbReference>
<keyword evidence="3" id="KW-1185">Reference proteome</keyword>
<gene>
    <name evidence="1" type="ORF">SCF082_LOCUS16626</name>
    <name evidence="2" type="ORF">SCF082_LOCUS16767</name>
</gene>
<proteinExistence type="predicted"/>
<dbReference type="Proteomes" id="UP001642464">
    <property type="component" value="Unassembled WGS sequence"/>
</dbReference>
<evidence type="ECO:0000313" key="3">
    <source>
        <dbReference type="Proteomes" id="UP001642464"/>
    </source>
</evidence>